<accession>A0A1W0WAS7</accession>
<dbReference type="Proteomes" id="UP000192578">
    <property type="component" value="Unassembled WGS sequence"/>
</dbReference>
<name>A0A1W0WAS7_HYPEX</name>
<feature type="signal peptide" evidence="1">
    <location>
        <begin position="1"/>
        <end position="24"/>
    </location>
</feature>
<evidence type="ECO:0000256" key="1">
    <source>
        <dbReference type="SAM" id="SignalP"/>
    </source>
</evidence>
<organism evidence="2 3">
    <name type="scientific">Hypsibius exemplaris</name>
    <name type="common">Freshwater tardigrade</name>
    <dbReference type="NCBI Taxonomy" id="2072580"/>
    <lineage>
        <taxon>Eukaryota</taxon>
        <taxon>Metazoa</taxon>
        <taxon>Ecdysozoa</taxon>
        <taxon>Tardigrada</taxon>
        <taxon>Eutardigrada</taxon>
        <taxon>Parachela</taxon>
        <taxon>Hypsibioidea</taxon>
        <taxon>Hypsibiidae</taxon>
        <taxon>Hypsibius</taxon>
    </lineage>
</organism>
<dbReference type="AlphaFoldDB" id="A0A1W0WAS7"/>
<dbReference type="OrthoDB" id="2094222at2759"/>
<feature type="chain" id="PRO_5012144858" evidence="1">
    <location>
        <begin position="25"/>
        <end position="124"/>
    </location>
</feature>
<evidence type="ECO:0000313" key="2">
    <source>
        <dbReference type="EMBL" id="OQV12277.1"/>
    </source>
</evidence>
<keyword evidence="1" id="KW-0732">Signal</keyword>
<keyword evidence="3" id="KW-1185">Reference proteome</keyword>
<evidence type="ECO:0000313" key="3">
    <source>
        <dbReference type="Proteomes" id="UP000192578"/>
    </source>
</evidence>
<reference evidence="3" key="1">
    <citation type="submission" date="2017-01" db="EMBL/GenBank/DDBJ databases">
        <title>Comparative genomics of anhydrobiosis in the tardigrade Hypsibius dujardini.</title>
        <authorList>
            <person name="Yoshida Y."/>
            <person name="Koutsovoulos G."/>
            <person name="Laetsch D."/>
            <person name="Stevens L."/>
            <person name="Kumar S."/>
            <person name="Horikawa D."/>
            <person name="Ishino K."/>
            <person name="Komine S."/>
            <person name="Tomita M."/>
            <person name="Blaxter M."/>
            <person name="Arakawa K."/>
        </authorList>
    </citation>
    <scope>NUCLEOTIDE SEQUENCE [LARGE SCALE GENOMIC DNA]</scope>
    <source>
        <strain evidence="3">Z151</strain>
    </source>
</reference>
<protein>
    <submittedName>
        <fullName evidence="2">Uncharacterized protein</fullName>
    </submittedName>
</protein>
<comment type="caution">
    <text evidence="2">The sequence shown here is derived from an EMBL/GenBank/DDBJ whole genome shotgun (WGS) entry which is preliminary data.</text>
</comment>
<sequence length="124" mass="13430">MPSKLVVTRSLWAVLIINGCVVRSEDFAVTEANPHAPSEERNLTVCWILESDSYYSSHARLAGAVDLAIHNANTYIMPDGWRLQLAFQSAGPSCSDTQFSVTTNVLRLLQTGVSCDVFLGAGKG</sequence>
<dbReference type="Gene3D" id="3.40.50.2300">
    <property type="match status" value="1"/>
</dbReference>
<gene>
    <name evidence="2" type="ORF">BV898_13470</name>
</gene>
<dbReference type="EMBL" id="MTYJ01000149">
    <property type="protein sequence ID" value="OQV12277.1"/>
    <property type="molecule type" value="Genomic_DNA"/>
</dbReference>
<proteinExistence type="predicted"/>